<dbReference type="AlphaFoldDB" id="A0A3B0YXP0"/>
<protein>
    <recommendedName>
        <fullName evidence="3">Limonene hydroxylase</fullName>
    </recommendedName>
</protein>
<gene>
    <name evidence="2" type="ORF">MNBD_GAMMA12-543</name>
</gene>
<reference evidence="2" key="1">
    <citation type="submission" date="2018-06" db="EMBL/GenBank/DDBJ databases">
        <authorList>
            <person name="Zhirakovskaya E."/>
        </authorList>
    </citation>
    <scope>NUCLEOTIDE SEQUENCE</scope>
</reference>
<evidence type="ECO:0000313" key="2">
    <source>
        <dbReference type="EMBL" id="VAW73166.1"/>
    </source>
</evidence>
<proteinExistence type="predicted"/>
<feature type="coiled-coil region" evidence="1">
    <location>
        <begin position="505"/>
        <end position="532"/>
    </location>
</feature>
<name>A0A3B0YXP0_9ZZZZ</name>
<evidence type="ECO:0000256" key="1">
    <source>
        <dbReference type="SAM" id="Coils"/>
    </source>
</evidence>
<accession>A0A3B0YXP0</accession>
<sequence>MSSISFFRRRKRGFELELPWNNGTAIFTHIQQNLSSGQIITYTGKQLPDENSHLEQDSWTAGAHDSVSRLHSNEKKQKTVINTILGLLQKIATSDSQQAKVELYKFITKCGVIEFIDGIADTLIDSSVNPKPNLHRFLRFVAKRSPDREPVKFAIALLGLVGDVNDLNLINTLSRHEEFTLYGAAAINNMYDDPDEELWKLAIAVHGWGRIHLVEHLAETPHLHIREWLLREGYRNDIMHEYLAYTVAVAGNLSHALSHGFVDDKLLLAASEILEALFAGGPAQDINDYQEAADTILGYLRHLRTRLTNLKTNYFITTQYIQQYLTDDIDTNSHTKNGWTTIKITQAKTLCKEILSDPQWSPLVTKLLLSNNEHEFTQANEIAYWLEIDTWDIHWTRLQSDPVNSSHWMEIMRIVQEPKLAMILEFAENNLPLGEIATQASDETGMGPEFEPHHCLDFILQELERFPHQGNRFIRTGLYSPVVRNRVMALNALKNWQAEYFDIYILNALDELQDIETEVEILEDILQIMDALDLE</sequence>
<keyword evidence="1" id="KW-0175">Coiled coil</keyword>
<organism evidence="2">
    <name type="scientific">hydrothermal vent metagenome</name>
    <dbReference type="NCBI Taxonomy" id="652676"/>
    <lineage>
        <taxon>unclassified sequences</taxon>
        <taxon>metagenomes</taxon>
        <taxon>ecological metagenomes</taxon>
    </lineage>
</organism>
<dbReference type="EMBL" id="UOFL01000041">
    <property type="protein sequence ID" value="VAW73166.1"/>
    <property type="molecule type" value="Genomic_DNA"/>
</dbReference>
<evidence type="ECO:0008006" key="3">
    <source>
        <dbReference type="Google" id="ProtNLM"/>
    </source>
</evidence>